<evidence type="ECO:0000313" key="1">
    <source>
        <dbReference type="EMBL" id="KAG5175762.1"/>
    </source>
</evidence>
<dbReference type="AlphaFoldDB" id="A0A835YKZ7"/>
<feature type="non-terminal residue" evidence="1">
    <location>
        <position position="174"/>
    </location>
</feature>
<name>A0A835YKZ7_9STRA</name>
<gene>
    <name evidence="1" type="ORF">JKP88DRAFT_228660</name>
</gene>
<keyword evidence="2" id="KW-1185">Reference proteome</keyword>
<dbReference type="EMBL" id="JAFCMP010000546">
    <property type="protein sequence ID" value="KAG5175762.1"/>
    <property type="molecule type" value="Genomic_DNA"/>
</dbReference>
<sequence length="174" mass="18523">MLHCTRRTATADKITGAAQAWPPPLTPTPPVTVRFLLSQRPVHFGFLLASPLRQCKNRHPRLHGFLSGQWPWLARTHLDHSRHRHEVLGCGHTLGGRCRCSFRLPRPAICIWPRAFPCAARSTCAAAHSCAPAALAASAGTGKASAAAHSLSTASVYGATAAVADNVSRSLPTG</sequence>
<reference evidence="1" key="1">
    <citation type="submission" date="2021-02" db="EMBL/GenBank/DDBJ databases">
        <title>First Annotated Genome of the Yellow-green Alga Tribonema minus.</title>
        <authorList>
            <person name="Mahan K.M."/>
        </authorList>
    </citation>
    <scope>NUCLEOTIDE SEQUENCE</scope>
    <source>
        <strain evidence="1">UTEX B ZZ1240</strain>
    </source>
</reference>
<dbReference type="Proteomes" id="UP000664859">
    <property type="component" value="Unassembled WGS sequence"/>
</dbReference>
<protein>
    <submittedName>
        <fullName evidence="1">Uncharacterized protein</fullName>
    </submittedName>
</protein>
<evidence type="ECO:0000313" key="2">
    <source>
        <dbReference type="Proteomes" id="UP000664859"/>
    </source>
</evidence>
<comment type="caution">
    <text evidence="1">The sequence shown here is derived from an EMBL/GenBank/DDBJ whole genome shotgun (WGS) entry which is preliminary data.</text>
</comment>
<proteinExistence type="predicted"/>
<accession>A0A835YKZ7</accession>
<organism evidence="1 2">
    <name type="scientific">Tribonema minus</name>
    <dbReference type="NCBI Taxonomy" id="303371"/>
    <lineage>
        <taxon>Eukaryota</taxon>
        <taxon>Sar</taxon>
        <taxon>Stramenopiles</taxon>
        <taxon>Ochrophyta</taxon>
        <taxon>PX clade</taxon>
        <taxon>Xanthophyceae</taxon>
        <taxon>Tribonematales</taxon>
        <taxon>Tribonemataceae</taxon>
        <taxon>Tribonema</taxon>
    </lineage>
</organism>